<dbReference type="Gene3D" id="2.60.120.10">
    <property type="entry name" value="Jelly Rolls"/>
    <property type="match status" value="1"/>
</dbReference>
<dbReference type="SUPFAM" id="SSF51182">
    <property type="entry name" value="RmlC-like cupins"/>
    <property type="match status" value="1"/>
</dbReference>
<evidence type="ECO:0000259" key="1">
    <source>
        <dbReference type="Pfam" id="PF05523"/>
    </source>
</evidence>
<dbReference type="CDD" id="cd20292">
    <property type="entry name" value="cupin_QdtA-like"/>
    <property type="match status" value="1"/>
</dbReference>
<feature type="domain" description="Sugar 3,4-ketoisomerase QdtA cupin" evidence="1">
    <location>
        <begin position="6"/>
        <end position="132"/>
    </location>
</feature>
<sequence>MASIDDCKMVELKKVGSDKGSLTFIENEESAPFDVKRVYFTYDIPTEAVRGGHAHIEQHELVFAASGSFEIVLDDGNKAKTVFLNNPRKGLHIIPGIWRELKSFSTGSVVLVMASDAYDEDDYIMDYNQFIHDRSN</sequence>
<comment type="caution">
    <text evidence="2">The sequence shown here is derived from an EMBL/GenBank/DDBJ whole genome shotgun (WGS) entry which is preliminary data.</text>
</comment>
<dbReference type="RefSeq" id="WP_301201753.1">
    <property type="nucleotide sequence ID" value="NZ_JAPDPI010000045.1"/>
</dbReference>
<name>A0AAE3MGG6_9BACT</name>
<organism evidence="2 3">
    <name type="scientific">Plebeiibacterium marinum</name>
    <dbReference type="NCBI Taxonomy" id="2992111"/>
    <lineage>
        <taxon>Bacteria</taxon>
        <taxon>Pseudomonadati</taxon>
        <taxon>Bacteroidota</taxon>
        <taxon>Bacteroidia</taxon>
        <taxon>Marinilabiliales</taxon>
        <taxon>Marinilabiliaceae</taxon>
        <taxon>Plebeiibacterium</taxon>
    </lineage>
</organism>
<dbReference type="Pfam" id="PF05523">
    <property type="entry name" value="FdtA"/>
    <property type="match status" value="1"/>
</dbReference>
<keyword evidence="3" id="KW-1185">Reference proteome</keyword>
<accession>A0AAE3MGG6</accession>
<dbReference type="EMBL" id="JAPDPI010000045">
    <property type="protein sequence ID" value="MCW3807388.1"/>
    <property type="molecule type" value="Genomic_DNA"/>
</dbReference>
<proteinExistence type="predicted"/>
<dbReference type="Proteomes" id="UP001207408">
    <property type="component" value="Unassembled WGS sequence"/>
</dbReference>
<dbReference type="AlphaFoldDB" id="A0AAE3MGG6"/>
<reference evidence="2" key="1">
    <citation type="submission" date="2022-10" db="EMBL/GenBank/DDBJ databases">
        <authorList>
            <person name="Yu W.X."/>
        </authorList>
    </citation>
    <scope>NUCLEOTIDE SEQUENCE</scope>
    <source>
        <strain evidence="2">D04</strain>
    </source>
</reference>
<evidence type="ECO:0000313" key="3">
    <source>
        <dbReference type="Proteomes" id="UP001207408"/>
    </source>
</evidence>
<protein>
    <submittedName>
        <fullName evidence="2">FdtA/QdtA family cupin domain-containing protein</fullName>
    </submittedName>
</protein>
<gene>
    <name evidence="2" type="ORF">OM074_17270</name>
</gene>
<dbReference type="InterPro" id="IPR014710">
    <property type="entry name" value="RmlC-like_jellyroll"/>
</dbReference>
<dbReference type="InterPro" id="IPR008894">
    <property type="entry name" value="QdtA_cupin_dom"/>
</dbReference>
<evidence type="ECO:0000313" key="2">
    <source>
        <dbReference type="EMBL" id="MCW3807388.1"/>
    </source>
</evidence>
<dbReference type="InterPro" id="IPR011051">
    <property type="entry name" value="RmlC_Cupin_sf"/>
</dbReference>